<gene>
    <name evidence="3" type="ORF">L195_g016725</name>
</gene>
<evidence type="ECO:0000313" key="4">
    <source>
        <dbReference type="Proteomes" id="UP000236291"/>
    </source>
</evidence>
<comment type="caution">
    <text evidence="3">The sequence shown here is derived from an EMBL/GenBank/DDBJ whole genome shotgun (WGS) entry which is preliminary data.</text>
</comment>
<reference evidence="3 4" key="1">
    <citation type="journal article" date="2014" name="Am. J. Bot.">
        <title>Genome assembly and annotation for red clover (Trifolium pratense; Fabaceae).</title>
        <authorList>
            <person name="Istvanek J."/>
            <person name="Jaros M."/>
            <person name="Krenek A."/>
            <person name="Repkova J."/>
        </authorList>
    </citation>
    <scope>NUCLEOTIDE SEQUENCE [LARGE SCALE GENOMIC DNA]</scope>
    <source>
        <strain evidence="4">cv. Tatra</strain>
        <tissue evidence="3">Young leaves</tissue>
    </source>
</reference>
<dbReference type="OrthoDB" id="1901372at2759"/>
<dbReference type="InterPro" id="IPR008802">
    <property type="entry name" value="REF"/>
</dbReference>
<comment type="similarity">
    <text evidence="1">Belongs to the REF/SRPP family.</text>
</comment>
<dbReference type="AlphaFoldDB" id="A0A2K3MRX6"/>
<feature type="compositionally biased region" description="Basic and acidic residues" evidence="2">
    <location>
        <begin position="216"/>
        <end position="229"/>
    </location>
</feature>
<evidence type="ECO:0000256" key="1">
    <source>
        <dbReference type="ARBA" id="ARBA00009737"/>
    </source>
</evidence>
<dbReference type="PANTHER" id="PTHR33732:SF2">
    <property type="entry name" value="REF_SRPP-LIKE PROTEIN"/>
    <property type="match status" value="1"/>
</dbReference>
<feature type="region of interest" description="Disordered" evidence="2">
    <location>
        <begin position="216"/>
        <end position="235"/>
    </location>
</feature>
<dbReference type="EMBL" id="ASHM01011633">
    <property type="protein sequence ID" value="PNX93570.1"/>
    <property type="molecule type" value="Genomic_DNA"/>
</dbReference>
<dbReference type="STRING" id="57577.A0A2K3MRX6"/>
<accession>A0A2K3MRX6</accession>
<dbReference type="Gramene" id="Tp57577_TGAC_v2_mRNA17658">
    <property type="protein sequence ID" value="Tp57577_TGAC_v2_mRNA17658"/>
    <property type="gene ID" value="Tp57577_TGAC_v2_gene17067"/>
</dbReference>
<organism evidence="3 4">
    <name type="scientific">Trifolium pratense</name>
    <name type="common">Red clover</name>
    <dbReference type="NCBI Taxonomy" id="57577"/>
    <lineage>
        <taxon>Eukaryota</taxon>
        <taxon>Viridiplantae</taxon>
        <taxon>Streptophyta</taxon>
        <taxon>Embryophyta</taxon>
        <taxon>Tracheophyta</taxon>
        <taxon>Spermatophyta</taxon>
        <taxon>Magnoliopsida</taxon>
        <taxon>eudicotyledons</taxon>
        <taxon>Gunneridae</taxon>
        <taxon>Pentapetalae</taxon>
        <taxon>rosids</taxon>
        <taxon>fabids</taxon>
        <taxon>Fabales</taxon>
        <taxon>Fabaceae</taxon>
        <taxon>Papilionoideae</taxon>
        <taxon>50 kb inversion clade</taxon>
        <taxon>NPAAA clade</taxon>
        <taxon>Hologalegina</taxon>
        <taxon>IRL clade</taxon>
        <taxon>Trifolieae</taxon>
        <taxon>Trifolium</taxon>
    </lineage>
</organism>
<dbReference type="Pfam" id="PF05755">
    <property type="entry name" value="REF"/>
    <property type="match status" value="1"/>
</dbReference>
<sequence>MTTTKQSDGNNDDEELKHLGFVKIAAIQAFVCMSSLYDYAKQNSGPLRSAVCTVEGTVTTVLGPVYHKFKPLPQDLLVFFDNKVDEATKKFDEHAPPFAKQVANQAKDLIQEVTHKAEKTVKEAQSGGAKAAANYVATESKQIVLTGSVKLWSGLNHYPPFHAVAELAVPTVAHWSEKYNHVVKDISGKGYAVVGYLPLIPIDEIAKAFKQGEGKVRAGHEKASKKDVSDEVGSSPAIALQPSKIYVQ</sequence>
<evidence type="ECO:0000256" key="2">
    <source>
        <dbReference type="SAM" id="MobiDB-lite"/>
    </source>
</evidence>
<name>A0A2K3MRX6_TRIPR</name>
<proteinExistence type="inferred from homology"/>
<reference evidence="3 4" key="2">
    <citation type="journal article" date="2017" name="Front. Plant Sci.">
        <title>Gene Classification and Mining of Molecular Markers Useful in Red Clover (Trifolium pratense) Breeding.</title>
        <authorList>
            <person name="Istvanek J."/>
            <person name="Dluhosova J."/>
            <person name="Dluhos P."/>
            <person name="Patkova L."/>
            <person name="Nedelnik J."/>
            <person name="Repkova J."/>
        </authorList>
    </citation>
    <scope>NUCLEOTIDE SEQUENCE [LARGE SCALE GENOMIC DNA]</scope>
    <source>
        <strain evidence="4">cv. Tatra</strain>
        <tissue evidence="3">Young leaves</tissue>
    </source>
</reference>
<evidence type="ECO:0000313" key="3">
    <source>
        <dbReference type="EMBL" id="PNX93570.1"/>
    </source>
</evidence>
<protein>
    <submittedName>
        <fullName evidence="3">REF/SRPP-like protein</fullName>
    </submittedName>
</protein>
<dbReference type="PANTHER" id="PTHR33732">
    <property type="entry name" value="REF/SRPP-LIKE PROTEIN OS05G0151300/LOC_OS05G05940"/>
    <property type="match status" value="1"/>
</dbReference>
<dbReference type="Proteomes" id="UP000236291">
    <property type="component" value="Unassembled WGS sequence"/>
</dbReference>